<dbReference type="PANTHER" id="PTHR23504">
    <property type="entry name" value="MAJOR FACILITATOR SUPERFAMILY DOMAIN-CONTAINING PROTEIN 10"/>
    <property type="match status" value="1"/>
</dbReference>
<proteinExistence type="predicted"/>
<dbReference type="Gene3D" id="1.20.1250.20">
    <property type="entry name" value="MFS general substrate transporter like domains"/>
    <property type="match status" value="1"/>
</dbReference>
<sequence length="483" mass="52504">MVPERSLQPRAFSVMPLVWSFGSILGPAFGGFFASPAVNLPGLFSNNKLLTKFPFALPNMIASIFFAVGIIVGFLFLKETLETRKNKPDYGIYIGQRLVRCVTSRKKRRNCDYDDDELGAALLNNTHSRSNSHSSSKQFDTTWKAPKTPQAAGPSVWEVFNKQSNLNLLSYAILALHSMAMDQLLPIFMHHPQQAPDSSNTTLPFKFSGGFGISSSRIGTLFTAYGICSGIVQFFVFPVVVRRFGVLRCYRVCAVVIPSVMFVTPYTALIQNPIRQQLAMFSLMIVKAFCGIFMFPCSTIMLTNSAASLRLLGTLNGVATSVSAIGRAAGPFFAGAAFSWGLERGYVIVAWWMLGFIAILGAIPIFMLVEMEGFNQASDDEDGSDDEELLTPNDGDDDAGTIIAGDEALYETSEDEEAIDMVEQPLAGTQQRLGVPNVSVQRRMSSPVGIRGNSIGPGERGRRLSTGLGYSNFGRGTGGTTFG</sequence>
<accession>A0A177AAV1</accession>
<feature type="region of interest" description="Disordered" evidence="6">
    <location>
        <begin position="126"/>
        <end position="151"/>
    </location>
</feature>
<dbReference type="GO" id="GO:0016020">
    <property type="term" value="C:membrane"/>
    <property type="evidence" value="ECO:0007669"/>
    <property type="project" value="UniProtKB-SubCell"/>
</dbReference>
<evidence type="ECO:0000256" key="5">
    <source>
        <dbReference type="ARBA" id="ARBA00023136"/>
    </source>
</evidence>
<dbReference type="Proteomes" id="UP000077154">
    <property type="component" value="Unassembled WGS sequence"/>
</dbReference>
<feature type="transmembrane region" description="Helical" evidence="7">
    <location>
        <begin position="249"/>
        <end position="268"/>
    </location>
</feature>
<dbReference type="InterPro" id="IPR036259">
    <property type="entry name" value="MFS_trans_sf"/>
</dbReference>
<dbReference type="AlphaFoldDB" id="A0A177AAV1"/>
<gene>
    <name evidence="9" type="ORF">VC83_06583</name>
</gene>
<dbReference type="PANTHER" id="PTHR23504:SF8">
    <property type="entry name" value="TRANSPORTER, PUTATIVE (AFU_ORTHOLOGUE AFUA_1G03730)-RELATED"/>
    <property type="match status" value="1"/>
</dbReference>
<evidence type="ECO:0000256" key="2">
    <source>
        <dbReference type="ARBA" id="ARBA00022448"/>
    </source>
</evidence>
<name>A0A177AAV1_9PEZI</name>
<dbReference type="InterPro" id="IPR020846">
    <property type="entry name" value="MFS_dom"/>
</dbReference>
<protein>
    <recommendedName>
        <fullName evidence="8">Major facilitator superfamily (MFS) profile domain-containing protein</fullName>
    </recommendedName>
</protein>
<dbReference type="RefSeq" id="XP_024323499.1">
    <property type="nucleotide sequence ID" value="XM_024470178.1"/>
</dbReference>
<keyword evidence="5 7" id="KW-0472">Membrane</keyword>
<feature type="transmembrane region" description="Helical" evidence="7">
    <location>
        <begin position="315"/>
        <end position="340"/>
    </location>
</feature>
<evidence type="ECO:0000256" key="3">
    <source>
        <dbReference type="ARBA" id="ARBA00022692"/>
    </source>
</evidence>
<feature type="transmembrane region" description="Helical" evidence="7">
    <location>
        <begin position="218"/>
        <end position="237"/>
    </location>
</feature>
<feature type="transmembrane region" description="Helical" evidence="7">
    <location>
        <begin position="168"/>
        <end position="189"/>
    </location>
</feature>
<feature type="compositionally biased region" description="Low complexity" evidence="6">
    <location>
        <begin position="126"/>
        <end position="136"/>
    </location>
</feature>
<evidence type="ECO:0000256" key="1">
    <source>
        <dbReference type="ARBA" id="ARBA00004141"/>
    </source>
</evidence>
<dbReference type="eggNOG" id="KOG2615">
    <property type="taxonomic scope" value="Eukaryota"/>
</dbReference>
<feature type="region of interest" description="Disordered" evidence="6">
    <location>
        <begin position="377"/>
        <end position="400"/>
    </location>
</feature>
<keyword evidence="2" id="KW-0813">Transport</keyword>
<evidence type="ECO:0000256" key="6">
    <source>
        <dbReference type="SAM" id="MobiDB-lite"/>
    </source>
</evidence>
<evidence type="ECO:0000256" key="4">
    <source>
        <dbReference type="ARBA" id="ARBA00022989"/>
    </source>
</evidence>
<reference evidence="9" key="1">
    <citation type="submission" date="2016-03" db="EMBL/GenBank/DDBJ databases">
        <title>Updated assembly of Pseudogymnoascus destructans, the fungus causing white-nose syndrome of bats.</title>
        <authorList>
            <person name="Palmer J.M."/>
            <person name="Drees K.P."/>
            <person name="Foster J.T."/>
            <person name="Lindner D.L."/>
        </authorList>
    </citation>
    <scope>NUCLEOTIDE SEQUENCE [LARGE SCALE GENOMIC DNA]</scope>
    <source>
        <strain evidence="9">20631-21</strain>
    </source>
</reference>
<feature type="compositionally biased region" description="Acidic residues" evidence="6">
    <location>
        <begin position="378"/>
        <end position="399"/>
    </location>
</feature>
<keyword evidence="3 7" id="KW-0812">Transmembrane</keyword>
<feature type="region of interest" description="Disordered" evidence="6">
    <location>
        <begin position="447"/>
        <end position="483"/>
    </location>
</feature>
<feature type="transmembrane region" description="Helical" evidence="7">
    <location>
        <begin position="346"/>
        <end position="369"/>
    </location>
</feature>
<dbReference type="VEuPathDB" id="FungiDB:GMDG_06745"/>
<organism evidence="9">
    <name type="scientific">Pseudogymnoascus destructans</name>
    <dbReference type="NCBI Taxonomy" id="655981"/>
    <lineage>
        <taxon>Eukaryota</taxon>
        <taxon>Fungi</taxon>
        <taxon>Dikarya</taxon>
        <taxon>Ascomycota</taxon>
        <taxon>Pezizomycotina</taxon>
        <taxon>Leotiomycetes</taxon>
        <taxon>Thelebolales</taxon>
        <taxon>Thelebolaceae</taxon>
        <taxon>Pseudogymnoascus</taxon>
    </lineage>
</organism>
<dbReference type="GeneID" id="36289641"/>
<dbReference type="SUPFAM" id="SSF103473">
    <property type="entry name" value="MFS general substrate transporter"/>
    <property type="match status" value="1"/>
</dbReference>
<feature type="transmembrane region" description="Helical" evidence="7">
    <location>
        <begin position="55"/>
        <end position="77"/>
    </location>
</feature>
<dbReference type="OrthoDB" id="10262656at2759"/>
<dbReference type="PROSITE" id="PS50850">
    <property type="entry name" value="MFS"/>
    <property type="match status" value="1"/>
</dbReference>
<feature type="transmembrane region" description="Helical" evidence="7">
    <location>
        <begin position="280"/>
        <end position="303"/>
    </location>
</feature>
<evidence type="ECO:0000259" key="8">
    <source>
        <dbReference type="PROSITE" id="PS50850"/>
    </source>
</evidence>
<dbReference type="EMBL" id="KV441397">
    <property type="protein sequence ID" value="OAF58214.1"/>
    <property type="molecule type" value="Genomic_DNA"/>
</dbReference>
<comment type="subcellular location">
    <subcellularLocation>
        <location evidence="1">Membrane</location>
        <topology evidence="1">Multi-pass membrane protein</topology>
    </subcellularLocation>
</comment>
<evidence type="ECO:0000256" key="7">
    <source>
        <dbReference type="SAM" id="Phobius"/>
    </source>
</evidence>
<keyword evidence="4 7" id="KW-1133">Transmembrane helix</keyword>
<feature type="transmembrane region" description="Helical" evidence="7">
    <location>
        <begin position="12"/>
        <end position="35"/>
    </location>
</feature>
<feature type="domain" description="Major facilitator superfamily (MFS) profile" evidence="8">
    <location>
        <begin position="1"/>
        <end position="373"/>
    </location>
</feature>
<evidence type="ECO:0000313" key="9">
    <source>
        <dbReference type="EMBL" id="OAF58214.1"/>
    </source>
</evidence>
<dbReference type="GO" id="GO:0022857">
    <property type="term" value="F:transmembrane transporter activity"/>
    <property type="evidence" value="ECO:0007669"/>
    <property type="project" value="InterPro"/>
</dbReference>